<feature type="transmembrane region" description="Helical" evidence="1">
    <location>
        <begin position="7"/>
        <end position="28"/>
    </location>
</feature>
<keyword evidence="1" id="KW-0812">Transmembrane</keyword>
<comment type="caution">
    <text evidence="2">The sequence shown here is derived from an EMBL/GenBank/DDBJ whole genome shotgun (WGS) entry which is preliminary data.</text>
</comment>
<dbReference type="EMBL" id="JAWJBA010000001">
    <property type="protein sequence ID" value="MDV2683501.1"/>
    <property type="molecule type" value="Genomic_DNA"/>
</dbReference>
<dbReference type="PANTHER" id="PTHR30619">
    <property type="entry name" value="DNA INTERNALIZATION/COMPETENCE PROTEIN COMEC/REC2"/>
    <property type="match status" value="1"/>
</dbReference>
<keyword evidence="1" id="KW-0472">Membrane</keyword>
<sequence>MRITAFLFVRFSLIMLLWVIWNPLIGFASQHVELGKVLEGASGEVSVLFLDLPEGESILLHTADKHSILVGTGTKGSFEELKERLDCLAITSLDQVILPNLEDSYSGATQLLIDDIEVKQLIVAEQGLKWSQELFSSSSTEVISWSEETDYQLHPDLHFSVLKSSHSIVPSLNMDVKIGIDHRLFLANEASKELEHNWMEKDLSTVNVLKVAEYGKARGTDVEFLEALDPEVAVIFNLHDHIPSSSVLERLQETWIDTYETKQHGTIMIKVRDNDYDLFTIRF</sequence>
<keyword evidence="3" id="KW-1185">Reference proteome</keyword>
<protein>
    <recommendedName>
        <fullName evidence="4">Beta-lactamase superfamily II metal-dependent hydrolase</fullName>
    </recommendedName>
</protein>
<accession>A0ABU3X6G9</accession>
<organism evidence="2 3">
    <name type="scientific">Alkalihalophilus lindianensis</name>
    <dbReference type="NCBI Taxonomy" id="1630542"/>
    <lineage>
        <taxon>Bacteria</taxon>
        <taxon>Bacillati</taxon>
        <taxon>Bacillota</taxon>
        <taxon>Bacilli</taxon>
        <taxon>Bacillales</taxon>
        <taxon>Bacillaceae</taxon>
        <taxon>Alkalihalophilus</taxon>
    </lineage>
</organism>
<gene>
    <name evidence="2" type="ORF">RYX56_03830</name>
</gene>
<dbReference type="InterPro" id="IPR036866">
    <property type="entry name" value="RibonucZ/Hydroxyglut_hydro"/>
</dbReference>
<dbReference type="Gene3D" id="3.60.15.10">
    <property type="entry name" value="Ribonuclease Z/Hydroxyacylglutathione hydrolase-like"/>
    <property type="match status" value="1"/>
</dbReference>
<proteinExistence type="predicted"/>
<evidence type="ECO:0008006" key="4">
    <source>
        <dbReference type="Google" id="ProtNLM"/>
    </source>
</evidence>
<evidence type="ECO:0000256" key="1">
    <source>
        <dbReference type="SAM" id="Phobius"/>
    </source>
</evidence>
<dbReference type="PANTHER" id="PTHR30619:SF1">
    <property type="entry name" value="RECOMBINATION PROTEIN 2"/>
    <property type="match status" value="1"/>
</dbReference>
<name>A0ABU3X6G9_9BACI</name>
<keyword evidence="1" id="KW-1133">Transmembrane helix</keyword>
<dbReference type="Proteomes" id="UP001287282">
    <property type="component" value="Unassembled WGS sequence"/>
</dbReference>
<evidence type="ECO:0000313" key="2">
    <source>
        <dbReference type="EMBL" id="MDV2683501.1"/>
    </source>
</evidence>
<dbReference type="RefSeq" id="WP_317120805.1">
    <property type="nucleotide sequence ID" value="NZ_JAWJBA010000001.1"/>
</dbReference>
<dbReference type="InterPro" id="IPR052159">
    <property type="entry name" value="Competence_DNA_uptake"/>
</dbReference>
<reference evidence="2 3" key="1">
    <citation type="submission" date="2023-10" db="EMBL/GenBank/DDBJ databases">
        <title>Screening of Alkalihalobacillus lindianensis BZ-TG-R113 and Its Alleviation of Salt Stress on Rapeseed Growth.</title>
        <authorList>
            <person name="Zhao B."/>
            <person name="Guo T."/>
        </authorList>
    </citation>
    <scope>NUCLEOTIDE SEQUENCE [LARGE SCALE GENOMIC DNA]</scope>
    <source>
        <strain evidence="2 3">BZ-TG-R113</strain>
    </source>
</reference>
<evidence type="ECO:0000313" key="3">
    <source>
        <dbReference type="Proteomes" id="UP001287282"/>
    </source>
</evidence>